<name>A0A673MDP1_9TELE</name>
<accession>A0A673MDP1</accession>
<organism evidence="5 6">
    <name type="scientific">Sinocyclocheilus rhinocerous</name>
    <dbReference type="NCBI Taxonomy" id="307959"/>
    <lineage>
        <taxon>Eukaryota</taxon>
        <taxon>Metazoa</taxon>
        <taxon>Chordata</taxon>
        <taxon>Craniata</taxon>
        <taxon>Vertebrata</taxon>
        <taxon>Euteleostomi</taxon>
        <taxon>Actinopterygii</taxon>
        <taxon>Neopterygii</taxon>
        <taxon>Teleostei</taxon>
        <taxon>Ostariophysi</taxon>
        <taxon>Cypriniformes</taxon>
        <taxon>Cyprinidae</taxon>
        <taxon>Cyprininae</taxon>
        <taxon>Sinocyclocheilus</taxon>
    </lineage>
</organism>
<feature type="domain" description="AIG1-type G" evidence="4">
    <location>
        <begin position="31"/>
        <end position="238"/>
    </location>
</feature>
<evidence type="ECO:0000256" key="1">
    <source>
        <dbReference type="ARBA" id="ARBA00008535"/>
    </source>
</evidence>
<keyword evidence="6" id="KW-1185">Reference proteome</keyword>
<protein>
    <recommendedName>
        <fullName evidence="4">AIG1-type G domain-containing protein</fullName>
    </recommendedName>
</protein>
<dbReference type="InterPro" id="IPR006703">
    <property type="entry name" value="G_AIG1"/>
</dbReference>
<evidence type="ECO:0000313" key="6">
    <source>
        <dbReference type="Proteomes" id="UP000472270"/>
    </source>
</evidence>
<dbReference type="AlphaFoldDB" id="A0A673MDP1"/>
<keyword evidence="2" id="KW-0547">Nucleotide-binding</keyword>
<dbReference type="Ensembl" id="ENSSRHT00000090703.1">
    <property type="protein sequence ID" value="ENSSRHP00000088320.1"/>
    <property type="gene ID" value="ENSSRHG00000043684.1"/>
</dbReference>
<dbReference type="InterPro" id="IPR045058">
    <property type="entry name" value="GIMA/IAN/Toc"/>
</dbReference>
<comment type="similarity">
    <text evidence="1">Belongs to the TRAFAC class TrmE-Era-EngA-EngB-Septin-like GTPase superfamily. AIG1/Toc34/Toc159-like paraseptin GTPase family. IAN subfamily.</text>
</comment>
<evidence type="ECO:0000313" key="5">
    <source>
        <dbReference type="Ensembl" id="ENSSRHP00000088320.1"/>
    </source>
</evidence>
<dbReference type="InterPro" id="IPR027417">
    <property type="entry name" value="P-loop_NTPase"/>
</dbReference>
<reference evidence="5" key="1">
    <citation type="submission" date="2025-08" db="UniProtKB">
        <authorList>
            <consortium name="Ensembl"/>
        </authorList>
    </citation>
    <scope>IDENTIFICATION</scope>
</reference>
<dbReference type="PANTHER" id="PTHR10903:SF186">
    <property type="entry name" value="GTPASE IMAP FAMILY MEMBER 4-LIKE-RELATED"/>
    <property type="match status" value="1"/>
</dbReference>
<reference evidence="5" key="2">
    <citation type="submission" date="2025-09" db="UniProtKB">
        <authorList>
            <consortium name="Ensembl"/>
        </authorList>
    </citation>
    <scope>IDENTIFICATION</scope>
</reference>
<evidence type="ECO:0000256" key="2">
    <source>
        <dbReference type="ARBA" id="ARBA00022741"/>
    </source>
</evidence>
<dbReference type="SUPFAM" id="SSF52540">
    <property type="entry name" value="P-loop containing nucleoside triphosphate hydrolases"/>
    <property type="match status" value="2"/>
</dbReference>
<dbReference type="Pfam" id="PF04548">
    <property type="entry name" value="AIG1"/>
    <property type="match status" value="1"/>
</dbReference>
<dbReference type="GO" id="GO:0005525">
    <property type="term" value="F:GTP binding"/>
    <property type="evidence" value="ECO:0007669"/>
    <property type="project" value="UniProtKB-KW"/>
</dbReference>
<dbReference type="Gene3D" id="3.40.50.300">
    <property type="entry name" value="P-loop containing nucleotide triphosphate hydrolases"/>
    <property type="match status" value="3"/>
</dbReference>
<evidence type="ECO:0000259" key="4">
    <source>
        <dbReference type="PROSITE" id="PS51720"/>
    </source>
</evidence>
<proteinExistence type="inferred from homology"/>
<sequence length="282" mass="32010">MRIDVLNIFSLPEFFLSLPVQTPVAAPQQNNDNINIVLLGKTGVGKSSSGNTILGENLAAPQQNNDNINIVLLGKTGVGKSSSGNTILGENLAAPQQNNDNINIVLLGKTGLLKEFARSVFLSAPGVHAFLFVVPFGRFTKQEIDVLKKVKEVFGKDVLKHVILLFTYGDECIRERIQTEIDGNEVVRKVVQSCQGYHVLSNKDLNDRQQVTDLLQKIDRMTERNQGYYTNEMYEWAQKTTWKEFWKTLRDFFYAVIAFFQNLANSFDNSQWRQRLTPYMRL</sequence>
<keyword evidence="3" id="KW-0342">GTP-binding</keyword>
<dbReference type="PROSITE" id="PS51720">
    <property type="entry name" value="G_AIG1"/>
    <property type="match status" value="1"/>
</dbReference>
<dbReference type="PANTHER" id="PTHR10903">
    <property type="entry name" value="GTPASE, IMAP FAMILY MEMBER-RELATED"/>
    <property type="match status" value="1"/>
</dbReference>
<evidence type="ECO:0000256" key="3">
    <source>
        <dbReference type="ARBA" id="ARBA00023134"/>
    </source>
</evidence>
<dbReference type="Proteomes" id="UP000472270">
    <property type="component" value="Unassembled WGS sequence"/>
</dbReference>